<evidence type="ECO:0000256" key="1">
    <source>
        <dbReference type="SAM" id="MobiDB-lite"/>
    </source>
</evidence>
<feature type="compositionally biased region" description="Polar residues" evidence="1">
    <location>
        <begin position="1"/>
        <end position="20"/>
    </location>
</feature>
<reference evidence="2" key="1">
    <citation type="journal article" date="2021" name="Proc. Natl. Acad. Sci. U.S.A.">
        <title>A Catalog of Tens of Thousands of Viruses from Human Metagenomes Reveals Hidden Associations with Chronic Diseases.</title>
        <authorList>
            <person name="Tisza M.J."/>
            <person name="Buck C.B."/>
        </authorList>
    </citation>
    <scope>NUCLEOTIDE SEQUENCE</scope>
    <source>
        <strain evidence="2">Ct13O11</strain>
    </source>
</reference>
<sequence>MQPATKRQPTMSGTTATPHTSAGVLLSYVSPLTQAACG</sequence>
<proteinExistence type="predicted"/>
<protein>
    <submittedName>
        <fullName evidence="2">Uncharacterized protein</fullName>
    </submittedName>
</protein>
<evidence type="ECO:0000313" key="2">
    <source>
        <dbReference type="EMBL" id="DAF92398.1"/>
    </source>
</evidence>
<feature type="region of interest" description="Disordered" evidence="1">
    <location>
        <begin position="1"/>
        <end position="23"/>
    </location>
</feature>
<name>A0A8S5UDE8_9CAUD</name>
<organism evidence="2">
    <name type="scientific">Siphoviridae sp. ct13O11</name>
    <dbReference type="NCBI Taxonomy" id="2825303"/>
    <lineage>
        <taxon>Viruses</taxon>
        <taxon>Duplodnaviria</taxon>
        <taxon>Heunggongvirae</taxon>
        <taxon>Uroviricota</taxon>
        <taxon>Caudoviricetes</taxon>
    </lineage>
</organism>
<dbReference type="EMBL" id="BK016066">
    <property type="protein sequence ID" value="DAF92398.1"/>
    <property type="molecule type" value="Genomic_DNA"/>
</dbReference>
<accession>A0A8S5UDE8</accession>